<reference evidence="2 3" key="1">
    <citation type="journal article" date="2019" name="Int. J. Syst. Evol. Microbiol.">
        <title>The Global Catalogue of Microorganisms (GCM) 10K type strain sequencing project: providing services to taxonomists for standard genome sequencing and annotation.</title>
        <authorList>
            <consortium name="The Broad Institute Genomics Platform"/>
            <consortium name="The Broad Institute Genome Sequencing Center for Infectious Disease"/>
            <person name="Wu L."/>
            <person name="Ma J."/>
        </authorList>
    </citation>
    <scope>NUCLEOTIDE SEQUENCE [LARGE SCALE GENOMIC DNA]</scope>
    <source>
        <strain evidence="2 3">JCM 16013</strain>
    </source>
</reference>
<evidence type="ECO:0000313" key="2">
    <source>
        <dbReference type="EMBL" id="GAA1963221.1"/>
    </source>
</evidence>
<feature type="compositionally biased region" description="Low complexity" evidence="1">
    <location>
        <begin position="62"/>
        <end position="71"/>
    </location>
</feature>
<dbReference type="PANTHER" id="PTHR39186">
    <property type="entry name" value="DUF2071 FAMILY PROTEIN"/>
    <property type="match status" value="1"/>
</dbReference>
<keyword evidence="3" id="KW-1185">Reference proteome</keyword>
<dbReference type="PANTHER" id="PTHR39186:SF1">
    <property type="entry name" value="DUF2071 DOMAIN-CONTAINING PROTEIN"/>
    <property type="match status" value="1"/>
</dbReference>
<evidence type="ECO:0008006" key="4">
    <source>
        <dbReference type="Google" id="ProtNLM"/>
    </source>
</evidence>
<feature type="region of interest" description="Disordered" evidence="1">
    <location>
        <begin position="1"/>
        <end position="107"/>
    </location>
</feature>
<organism evidence="2 3">
    <name type="scientific">Catenulispora subtropica</name>
    <dbReference type="NCBI Taxonomy" id="450798"/>
    <lineage>
        <taxon>Bacteria</taxon>
        <taxon>Bacillati</taxon>
        <taxon>Actinomycetota</taxon>
        <taxon>Actinomycetes</taxon>
        <taxon>Catenulisporales</taxon>
        <taxon>Catenulisporaceae</taxon>
        <taxon>Catenulispora</taxon>
    </lineage>
</organism>
<dbReference type="SUPFAM" id="SSF160104">
    <property type="entry name" value="Acetoacetate decarboxylase-like"/>
    <property type="match status" value="1"/>
</dbReference>
<sequence>MDVGSESGSGPASEPTPGTELHAEPGTEPQAGTESASASASASGTEPHAEPGTEPSSEPQAGTEPESGTEPEPGRVTEGEPGPQPRPRSFVAPEPVTPDPPRLPGRTLMTQSWLDATFLHWAVDPAVVAPLLPPGVVPDVIDGVTYVGLIAFRMHRIGWGPLPGMPYLGTFPETNVRLYSVDAAGRRGVVFRSLEASRLLPVATARLFFRLPYRWARMSVHRFGDVYWYASRRREPGSGSPPPGSLIGVRVTSPVEAPSPLEHFLTARWRLHFSLGGRTVHMPNAHPRWPLFRAQLLACDEDLVAAAGLKGIAARPPDSVLFSPGVPVRFGRPASA</sequence>
<evidence type="ECO:0000313" key="3">
    <source>
        <dbReference type="Proteomes" id="UP001499854"/>
    </source>
</evidence>
<dbReference type="InterPro" id="IPR023375">
    <property type="entry name" value="ADC_dom_sf"/>
</dbReference>
<dbReference type="InterPro" id="IPR018644">
    <property type="entry name" value="DUF2071"/>
</dbReference>
<name>A0ABN2R3Y9_9ACTN</name>
<dbReference type="EMBL" id="BAAAQM010000008">
    <property type="protein sequence ID" value="GAA1963221.1"/>
    <property type="molecule type" value="Genomic_DNA"/>
</dbReference>
<feature type="compositionally biased region" description="Low complexity" evidence="1">
    <location>
        <begin position="31"/>
        <end position="46"/>
    </location>
</feature>
<dbReference type="Proteomes" id="UP001499854">
    <property type="component" value="Unassembled WGS sequence"/>
</dbReference>
<evidence type="ECO:0000256" key="1">
    <source>
        <dbReference type="SAM" id="MobiDB-lite"/>
    </source>
</evidence>
<comment type="caution">
    <text evidence="2">The sequence shown here is derived from an EMBL/GenBank/DDBJ whole genome shotgun (WGS) entry which is preliminary data.</text>
</comment>
<gene>
    <name evidence="2" type="ORF">GCM10009838_20340</name>
</gene>
<dbReference type="Pfam" id="PF09844">
    <property type="entry name" value="DUF2071"/>
    <property type="match status" value="1"/>
</dbReference>
<feature type="compositionally biased region" description="Low complexity" evidence="1">
    <location>
        <begin position="1"/>
        <end position="19"/>
    </location>
</feature>
<accession>A0ABN2R3Y9</accession>
<proteinExistence type="predicted"/>
<protein>
    <recommendedName>
        <fullName evidence="4">DUF2071 domain-containing protein</fullName>
    </recommendedName>
</protein>